<name>A0A081S0A5_PHOTE</name>
<sequence>MKNTNILKINERVSGVIKDYTFPVSIGDGEIYVSFTLVDKENNYYHFVLDGVTTSSKELTGLLTILGTAINYALQVSVDFVRVSKNGKYNITSKITCDPPDKDYRNHETRSES</sequence>
<proteinExistence type="predicted"/>
<reference evidence="1 2" key="1">
    <citation type="submission" date="2014-03" db="EMBL/GenBank/DDBJ databases">
        <title>Draft Genome of Photorhabdus temperata Meg1.</title>
        <authorList>
            <person name="Hurst S.G.IV."/>
            <person name="Morris K."/>
            <person name="Thomas K."/>
            <person name="Tisa L.S."/>
        </authorList>
    </citation>
    <scope>NUCLEOTIDE SEQUENCE [LARGE SCALE GENOMIC DNA]</scope>
    <source>
        <strain evidence="1 2">Meg1</strain>
    </source>
</reference>
<comment type="caution">
    <text evidence="1">The sequence shown here is derived from an EMBL/GenBank/DDBJ whole genome shotgun (WGS) entry which is preliminary data.</text>
</comment>
<evidence type="ECO:0000313" key="1">
    <source>
        <dbReference type="EMBL" id="KER04358.1"/>
    </source>
</evidence>
<dbReference type="Proteomes" id="UP000028002">
    <property type="component" value="Unassembled WGS sequence"/>
</dbReference>
<gene>
    <name evidence="1" type="ORF">MEG1DRAFT_00903</name>
</gene>
<evidence type="ECO:0000313" key="2">
    <source>
        <dbReference type="Proteomes" id="UP000028002"/>
    </source>
</evidence>
<dbReference type="EMBL" id="JGVH01000009">
    <property type="protein sequence ID" value="KER04358.1"/>
    <property type="molecule type" value="Genomic_DNA"/>
</dbReference>
<dbReference type="RefSeq" id="WP_036837456.1">
    <property type="nucleotide sequence ID" value="NZ_CAWLUD010000009.1"/>
</dbReference>
<dbReference type="AlphaFoldDB" id="A0A081S0A5"/>
<protein>
    <submittedName>
        <fullName evidence="1">Uncharacterized protein</fullName>
    </submittedName>
</protein>
<organism evidence="1 2">
    <name type="scientific">Photorhabdus temperata subsp. temperata Meg1</name>
    <dbReference type="NCBI Taxonomy" id="1393735"/>
    <lineage>
        <taxon>Bacteria</taxon>
        <taxon>Pseudomonadati</taxon>
        <taxon>Pseudomonadota</taxon>
        <taxon>Gammaproteobacteria</taxon>
        <taxon>Enterobacterales</taxon>
        <taxon>Morganellaceae</taxon>
        <taxon>Photorhabdus</taxon>
    </lineage>
</organism>
<accession>A0A081S0A5</accession>